<name>A0A7Y9WTS3_9BURK</name>
<evidence type="ECO:0000313" key="1">
    <source>
        <dbReference type="EMBL" id="NYH26383.1"/>
    </source>
</evidence>
<evidence type="ECO:0000313" key="2">
    <source>
        <dbReference type="Proteomes" id="UP000540929"/>
    </source>
</evidence>
<comment type="caution">
    <text evidence="1">The sequence shown here is derived from an EMBL/GenBank/DDBJ whole genome shotgun (WGS) entry which is preliminary data.</text>
</comment>
<gene>
    <name evidence="1" type="ORF">GGD40_005954</name>
</gene>
<sequence>MGTLKTEIYGLCKDTTAEFPGWEFSAGKFKNSSLNHTELIVDPGLSFDRGFAHLQPNIALNNKRAIKLSKKLLGEAIPTATVSFQVIAHLLTAMPEPIRLSCLVCDDKAQYMATVRQSNRFSEKVLEDLDERSIDLKNAPTVLAAMLRDGISFIERYYQLVNEESLLGNLPAKYTTRNEIPYDEMERQKGVMMCLVHILLGDFDFVNHYRSEDFKTVFPKRMGELDKIVVALPDLKRRYAETGLVI</sequence>
<protein>
    <submittedName>
        <fullName evidence="1">Uncharacterized protein</fullName>
    </submittedName>
</protein>
<keyword evidence="2" id="KW-1185">Reference proteome</keyword>
<organism evidence="1 2">
    <name type="scientific">Paraburkholderia bryophila</name>
    <dbReference type="NCBI Taxonomy" id="420952"/>
    <lineage>
        <taxon>Bacteria</taxon>
        <taxon>Pseudomonadati</taxon>
        <taxon>Pseudomonadota</taxon>
        <taxon>Betaproteobacteria</taxon>
        <taxon>Burkholderiales</taxon>
        <taxon>Burkholderiaceae</taxon>
        <taxon>Paraburkholderia</taxon>
    </lineage>
</organism>
<dbReference type="Proteomes" id="UP000540929">
    <property type="component" value="Unassembled WGS sequence"/>
</dbReference>
<dbReference type="AlphaFoldDB" id="A0A7Y9WTS3"/>
<dbReference type="EMBL" id="JACCAS010000002">
    <property type="protein sequence ID" value="NYH26383.1"/>
    <property type="molecule type" value="Genomic_DNA"/>
</dbReference>
<accession>A0A7Y9WTS3</accession>
<reference evidence="1 2" key="1">
    <citation type="submission" date="2020-07" db="EMBL/GenBank/DDBJ databases">
        <title>Exploring microbial biodiversity for novel pathways involved in the catabolism of aromatic compounds derived from lignin.</title>
        <authorList>
            <person name="Elkins J."/>
        </authorList>
    </citation>
    <scope>NUCLEOTIDE SEQUENCE [LARGE SCALE GENOMIC DNA]</scope>
    <source>
        <strain evidence="1 2">H2C3C</strain>
    </source>
</reference>
<proteinExistence type="predicted"/>
<dbReference type="RefSeq" id="WP_179745988.1">
    <property type="nucleotide sequence ID" value="NZ_JACCAS010000002.1"/>
</dbReference>